<gene>
    <name evidence="1" type="ORF">E1A91_D01G177600v1</name>
</gene>
<evidence type="ECO:0000313" key="2">
    <source>
        <dbReference type="Proteomes" id="UP000323597"/>
    </source>
</evidence>
<dbReference type="AlphaFoldDB" id="A0A5D2W8Q7"/>
<reference evidence="1 2" key="1">
    <citation type="submission" date="2019-07" db="EMBL/GenBank/DDBJ databases">
        <title>WGS assembly of Gossypium mustelinum.</title>
        <authorList>
            <person name="Chen Z.J."/>
            <person name="Sreedasyam A."/>
            <person name="Ando A."/>
            <person name="Song Q."/>
            <person name="De L."/>
            <person name="Hulse-Kemp A."/>
            <person name="Ding M."/>
            <person name="Ye W."/>
            <person name="Kirkbride R."/>
            <person name="Jenkins J."/>
            <person name="Plott C."/>
            <person name="Lovell J."/>
            <person name="Lin Y.-M."/>
            <person name="Vaughn R."/>
            <person name="Liu B."/>
            <person name="Li W."/>
            <person name="Simpson S."/>
            <person name="Scheffler B."/>
            <person name="Saski C."/>
            <person name="Grover C."/>
            <person name="Hu G."/>
            <person name="Conover J."/>
            <person name="Carlson J."/>
            <person name="Shu S."/>
            <person name="Boston L."/>
            <person name="Williams M."/>
            <person name="Peterson D."/>
            <person name="Mcgee K."/>
            <person name="Jones D."/>
            <person name="Wendel J."/>
            <person name="Stelly D."/>
            <person name="Grimwood J."/>
            <person name="Schmutz J."/>
        </authorList>
    </citation>
    <scope>NUCLEOTIDE SEQUENCE [LARGE SCALE GENOMIC DNA]</scope>
    <source>
        <strain evidence="1">1408120.09</strain>
    </source>
</reference>
<accession>A0A5D2W8Q7</accession>
<protein>
    <submittedName>
        <fullName evidence="1">Uncharacterized protein</fullName>
    </submittedName>
</protein>
<organism evidence="1 2">
    <name type="scientific">Gossypium mustelinum</name>
    <name type="common">Cotton</name>
    <name type="synonym">Gossypium caicoense</name>
    <dbReference type="NCBI Taxonomy" id="34275"/>
    <lineage>
        <taxon>Eukaryota</taxon>
        <taxon>Viridiplantae</taxon>
        <taxon>Streptophyta</taxon>
        <taxon>Embryophyta</taxon>
        <taxon>Tracheophyta</taxon>
        <taxon>Spermatophyta</taxon>
        <taxon>Magnoliopsida</taxon>
        <taxon>eudicotyledons</taxon>
        <taxon>Gunneridae</taxon>
        <taxon>Pentapetalae</taxon>
        <taxon>rosids</taxon>
        <taxon>malvids</taxon>
        <taxon>Malvales</taxon>
        <taxon>Malvaceae</taxon>
        <taxon>Malvoideae</taxon>
        <taxon>Gossypium</taxon>
    </lineage>
</organism>
<proteinExistence type="predicted"/>
<dbReference type="EMBL" id="CM017649">
    <property type="protein sequence ID" value="TYI97915.1"/>
    <property type="molecule type" value="Genomic_DNA"/>
</dbReference>
<name>A0A5D2W8Q7_GOSMU</name>
<dbReference type="Proteomes" id="UP000323597">
    <property type="component" value="Chromosome D01"/>
</dbReference>
<evidence type="ECO:0000313" key="1">
    <source>
        <dbReference type="EMBL" id="TYI97915.1"/>
    </source>
</evidence>
<keyword evidence="2" id="KW-1185">Reference proteome</keyword>
<sequence length="67" mass="7737">MVQLEENMRNMRGMGATTEACKKGRQLRRNCLGFLLPLLLKTCCRPHCSWTRFGSSFRFIGLVTKKD</sequence>